<name>A0A285P710_9BACI</name>
<dbReference type="Proteomes" id="UP000219356">
    <property type="component" value="Unassembled WGS sequence"/>
</dbReference>
<proteinExistence type="predicted"/>
<dbReference type="GO" id="GO:0016747">
    <property type="term" value="F:acyltransferase activity, transferring groups other than amino-acyl groups"/>
    <property type="evidence" value="ECO:0007669"/>
    <property type="project" value="InterPro"/>
</dbReference>
<dbReference type="PROSITE" id="PS51186">
    <property type="entry name" value="GNAT"/>
    <property type="match status" value="1"/>
</dbReference>
<dbReference type="EMBL" id="OBEK01000006">
    <property type="protein sequence ID" value="SNZ17525.1"/>
    <property type="molecule type" value="Genomic_DNA"/>
</dbReference>
<dbReference type="Pfam" id="PF13673">
    <property type="entry name" value="Acetyltransf_10"/>
    <property type="match status" value="1"/>
</dbReference>
<dbReference type="AlphaFoldDB" id="A0A285P710"/>
<dbReference type="InterPro" id="IPR016181">
    <property type="entry name" value="Acyl_CoA_acyltransferase"/>
</dbReference>
<dbReference type="Gene3D" id="3.40.630.30">
    <property type="match status" value="1"/>
</dbReference>
<evidence type="ECO:0000313" key="3">
    <source>
        <dbReference type="Proteomes" id="UP000219356"/>
    </source>
</evidence>
<sequence>MMTAGSNHIDEIACLLMEGFSGKFQSLKMPVHEQEIAFLCLAEHIVNYHSSNLVIKRDEIIQGLLFIKPKKWIGTELTKQLLKKLRFTAFLKTIAFFFFLDHRCNNNEMHIDILVVAASSRGKGIGAQLIQTVKSQVDAAQQLTLFVSADNNAARRLYEKQDFLVSRKGKSKTGGRFHGIKEWHFMEWRGDVHREKKI</sequence>
<dbReference type="OrthoDB" id="5319888at2"/>
<protein>
    <submittedName>
        <fullName evidence="2">Acetyltransferase (GNAT) domain-containing protein</fullName>
    </submittedName>
</protein>
<keyword evidence="3" id="KW-1185">Reference proteome</keyword>
<feature type="domain" description="N-acetyltransferase" evidence="1">
    <location>
        <begin position="29"/>
        <end position="198"/>
    </location>
</feature>
<accession>A0A285P710</accession>
<evidence type="ECO:0000313" key="2">
    <source>
        <dbReference type="EMBL" id="SNZ17525.1"/>
    </source>
</evidence>
<organism evidence="2 3">
    <name type="scientific">Terribacillus aidingensis</name>
    <dbReference type="NCBI Taxonomy" id="586416"/>
    <lineage>
        <taxon>Bacteria</taxon>
        <taxon>Bacillati</taxon>
        <taxon>Bacillota</taxon>
        <taxon>Bacilli</taxon>
        <taxon>Bacillales</taxon>
        <taxon>Bacillaceae</taxon>
        <taxon>Terribacillus</taxon>
    </lineage>
</organism>
<reference evidence="3" key="1">
    <citation type="submission" date="2017-09" db="EMBL/GenBank/DDBJ databases">
        <authorList>
            <person name="Varghese N."/>
            <person name="Submissions S."/>
        </authorList>
    </citation>
    <scope>NUCLEOTIDE SEQUENCE [LARGE SCALE GENOMIC DNA]</scope>
    <source>
        <strain evidence="3">CGMCC 1.8913</strain>
    </source>
</reference>
<dbReference type="RefSeq" id="WP_097043463.1">
    <property type="nucleotide sequence ID" value="NZ_OBEK01000006.1"/>
</dbReference>
<dbReference type="InterPro" id="IPR000182">
    <property type="entry name" value="GNAT_dom"/>
</dbReference>
<gene>
    <name evidence="2" type="ORF">SAMN05421503_3273</name>
</gene>
<dbReference type="CDD" id="cd04301">
    <property type="entry name" value="NAT_SF"/>
    <property type="match status" value="1"/>
</dbReference>
<keyword evidence="2" id="KW-0808">Transferase</keyword>
<dbReference type="SUPFAM" id="SSF55729">
    <property type="entry name" value="Acyl-CoA N-acyltransferases (Nat)"/>
    <property type="match status" value="1"/>
</dbReference>
<evidence type="ECO:0000259" key="1">
    <source>
        <dbReference type="PROSITE" id="PS51186"/>
    </source>
</evidence>